<evidence type="ECO:0000313" key="5">
    <source>
        <dbReference type="Proteomes" id="UP000030451"/>
    </source>
</evidence>
<sequence length="197" mass="21759">MNFVIRAGVFLCLLGATHGYAAELYITPWVGYTLGGSVENQDGDDFDLEASTNLGLSVETDLDNGRIGLFYTRQATKVEQVNLDSDVHYLHFQSSIQYELSQDFSSYLGLGLGGSYVDAEWVDDKLGFSASIFGGFEYQITDYLAANVQARWLGTVVDNDTKGVCNLPTTGSDSCVIQFKTSWMNQFSTNVGLTWRF</sequence>
<evidence type="ECO:0000313" key="4">
    <source>
        <dbReference type="EMBL" id="KGY06801.1"/>
    </source>
</evidence>
<dbReference type="EMBL" id="JRWP01000075">
    <property type="protein sequence ID" value="KGY06801.1"/>
    <property type="molecule type" value="Genomic_DNA"/>
</dbReference>
<gene>
    <name evidence="4" type="ORF">NM06_20525</name>
</gene>
<dbReference type="Pfam" id="PF13505">
    <property type="entry name" value="OMP_b-brl"/>
    <property type="match status" value="1"/>
</dbReference>
<comment type="caution">
    <text evidence="4">The sequence shown here is derived from an EMBL/GenBank/DDBJ whole genome shotgun (WGS) entry which is preliminary data.</text>
</comment>
<evidence type="ECO:0000259" key="3">
    <source>
        <dbReference type="Pfam" id="PF13505"/>
    </source>
</evidence>
<keyword evidence="1 2" id="KW-0732">Signal</keyword>
<dbReference type="AlphaFoldDB" id="A0A0A5HTE7"/>
<dbReference type="OrthoDB" id="6308600at2"/>
<organism evidence="4 5">
    <name type="scientific">Photobacterium sp. (strain ATCC 43367)</name>
    <dbReference type="NCBI Taxonomy" id="379097"/>
    <lineage>
        <taxon>Bacteria</taxon>
        <taxon>Pseudomonadati</taxon>
        <taxon>Pseudomonadota</taxon>
        <taxon>Gammaproteobacteria</taxon>
        <taxon>Vibrionales</taxon>
        <taxon>Vibrionaceae</taxon>
        <taxon>Vibrio</taxon>
        <taxon>Vibrio oreintalis group</taxon>
    </lineage>
</organism>
<feature type="chain" id="PRO_5002010959" evidence="2">
    <location>
        <begin position="22"/>
        <end position="197"/>
    </location>
</feature>
<feature type="domain" description="Outer membrane protein beta-barrel" evidence="3">
    <location>
        <begin position="12"/>
        <end position="170"/>
    </location>
</feature>
<reference evidence="4 5" key="1">
    <citation type="submission" date="2014-10" db="EMBL/GenBank/DDBJ databases">
        <title>Genome sequencing of Vibrio sinaloensis T08.</title>
        <authorList>
            <person name="Chan K.-G."/>
            <person name="Mohamad N.I."/>
        </authorList>
    </citation>
    <scope>NUCLEOTIDE SEQUENCE [LARGE SCALE GENOMIC DNA]</scope>
    <source>
        <strain evidence="4 5">T08</strain>
    </source>
</reference>
<dbReference type="RefSeq" id="WP_038193532.1">
    <property type="nucleotide sequence ID" value="NZ_JAVHXF010000137.1"/>
</dbReference>
<evidence type="ECO:0000256" key="1">
    <source>
        <dbReference type="ARBA" id="ARBA00022729"/>
    </source>
</evidence>
<feature type="signal peptide" evidence="2">
    <location>
        <begin position="1"/>
        <end position="21"/>
    </location>
</feature>
<name>A0A0A5HTE7_PHOS4</name>
<dbReference type="SUPFAM" id="SSF56925">
    <property type="entry name" value="OMPA-like"/>
    <property type="match status" value="1"/>
</dbReference>
<dbReference type="InterPro" id="IPR011250">
    <property type="entry name" value="OMP/PagP_B-barrel"/>
</dbReference>
<protein>
    <submittedName>
        <fullName evidence="4">Outer membrane beta-barrel domain protein</fullName>
    </submittedName>
</protein>
<dbReference type="InterPro" id="IPR027385">
    <property type="entry name" value="Beta-barrel_OMP"/>
</dbReference>
<dbReference type="Gene3D" id="2.40.160.20">
    <property type="match status" value="1"/>
</dbReference>
<proteinExistence type="predicted"/>
<dbReference type="Proteomes" id="UP000030451">
    <property type="component" value="Unassembled WGS sequence"/>
</dbReference>
<evidence type="ECO:0000256" key="2">
    <source>
        <dbReference type="SAM" id="SignalP"/>
    </source>
</evidence>
<accession>A0A0A5HTE7</accession>